<dbReference type="SUPFAM" id="SSF52283">
    <property type="entry name" value="Formate/glycerate dehydrogenase catalytic domain-like"/>
    <property type="match status" value="1"/>
</dbReference>
<dbReference type="InterPro" id="IPR006139">
    <property type="entry name" value="D-isomer_2_OHA_DH_cat_dom"/>
</dbReference>
<evidence type="ECO:0000256" key="4">
    <source>
        <dbReference type="RuleBase" id="RU003719"/>
    </source>
</evidence>
<keyword evidence="8" id="KW-1185">Reference proteome</keyword>
<keyword evidence="2 4" id="KW-0560">Oxidoreductase</keyword>
<dbReference type="CDD" id="cd12186">
    <property type="entry name" value="LDH"/>
    <property type="match status" value="1"/>
</dbReference>
<dbReference type="InterPro" id="IPR029753">
    <property type="entry name" value="D-isomer_DH_CS"/>
</dbReference>
<protein>
    <submittedName>
        <fullName evidence="7">D-2-hydroxyacid dehydrogenase</fullName>
    </submittedName>
</protein>
<dbReference type="Proteomes" id="UP000776629">
    <property type="component" value="Unassembled WGS sequence"/>
</dbReference>
<evidence type="ECO:0000313" key="8">
    <source>
        <dbReference type="Proteomes" id="UP000776629"/>
    </source>
</evidence>
<dbReference type="NCBIfam" id="NF006374">
    <property type="entry name" value="PRK08605.1"/>
    <property type="match status" value="1"/>
</dbReference>
<proteinExistence type="inferred from homology"/>
<dbReference type="PROSITE" id="PS00670">
    <property type="entry name" value="D_2_HYDROXYACID_DH_2"/>
    <property type="match status" value="1"/>
</dbReference>
<dbReference type="EMBL" id="JACJJQ010000026">
    <property type="protein sequence ID" value="MBM6754356.1"/>
    <property type="molecule type" value="Genomic_DNA"/>
</dbReference>
<dbReference type="RefSeq" id="WP_204776671.1">
    <property type="nucleotide sequence ID" value="NZ_JACJJQ010000026.1"/>
</dbReference>
<evidence type="ECO:0000256" key="1">
    <source>
        <dbReference type="ARBA" id="ARBA00005854"/>
    </source>
</evidence>
<keyword evidence="3" id="KW-0520">NAD</keyword>
<dbReference type="Pfam" id="PF02826">
    <property type="entry name" value="2-Hacid_dh_C"/>
    <property type="match status" value="1"/>
</dbReference>
<dbReference type="PANTHER" id="PTHR43026:SF1">
    <property type="entry name" value="2-HYDROXYACID DEHYDROGENASE HOMOLOG 1-RELATED"/>
    <property type="match status" value="1"/>
</dbReference>
<gene>
    <name evidence="7" type="ORF">H5993_06250</name>
</gene>
<dbReference type="InterPro" id="IPR029752">
    <property type="entry name" value="D-isomer_DH_CS1"/>
</dbReference>
<evidence type="ECO:0000256" key="3">
    <source>
        <dbReference type="ARBA" id="ARBA00023027"/>
    </source>
</evidence>
<comment type="similarity">
    <text evidence="1 4">Belongs to the D-isomer specific 2-hydroxyacid dehydrogenase family.</text>
</comment>
<evidence type="ECO:0000256" key="2">
    <source>
        <dbReference type="ARBA" id="ARBA00023002"/>
    </source>
</evidence>
<dbReference type="SUPFAM" id="SSF51735">
    <property type="entry name" value="NAD(P)-binding Rossmann-fold domains"/>
    <property type="match status" value="1"/>
</dbReference>
<evidence type="ECO:0000313" key="7">
    <source>
        <dbReference type="EMBL" id="MBM6754356.1"/>
    </source>
</evidence>
<reference evidence="7 8" key="1">
    <citation type="journal article" date="2021" name="Sci. Rep.">
        <title>The distribution of antibiotic resistance genes in chicken gut microbiota commensals.</title>
        <authorList>
            <person name="Juricova H."/>
            <person name="Matiasovicova J."/>
            <person name="Kubasova T."/>
            <person name="Cejkova D."/>
            <person name="Rychlik I."/>
        </authorList>
    </citation>
    <scope>NUCLEOTIDE SEQUENCE [LARGE SCALE GENOMIC DNA]</scope>
    <source>
        <strain evidence="7 8">An810</strain>
    </source>
</reference>
<dbReference type="InterPro" id="IPR058205">
    <property type="entry name" value="D-LDH-like"/>
</dbReference>
<dbReference type="PROSITE" id="PS00671">
    <property type="entry name" value="D_2_HYDROXYACID_DH_3"/>
    <property type="match status" value="1"/>
</dbReference>
<dbReference type="InterPro" id="IPR036291">
    <property type="entry name" value="NAD(P)-bd_dom_sf"/>
</dbReference>
<dbReference type="Gene3D" id="3.40.50.720">
    <property type="entry name" value="NAD(P)-binding Rossmann-like Domain"/>
    <property type="match status" value="2"/>
</dbReference>
<dbReference type="InterPro" id="IPR006140">
    <property type="entry name" value="D-isomer_DH_NAD-bd"/>
</dbReference>
<dbReference type="PANTHER" id="PTHR43026">
    <property type="entry name" value="2-HYDROXYACID DEHYDROGENASE HOMOLOG 1-RELATED"/>
    <property type="match status" value="1"/>
</dbReference>
<name>A0ABS2EQM2_9LACO</name>
<sequence>MYSIKMYGIKAEDKPYAIKWAKEHDVQISMTAKVIDENTIDDAKGFDGVNTLQVTKIPTDAYARFKAMGINQIAQRSAGFDMYDLAEATRQGIIISNVPSYSPASIAEYALTSALNLVRQIPTIQNRVQAHNFTWEKPIRGQVVGEMTVAVLGTGHIGAHVARLFHGLGCKVLAYDRHPRTDLAFLTYTDSIEAAVKDADIVTLHIPLREENIHLFDAKMFNQFKKGAYLVNTARGGLVDTKALLAALDSGQLAGAALDVYENEGPYVQKNMPDQAISDELFQKILNHDRIIYSPHVAFYTDEAVANLIYGGLNATLDVITKGDTPNRVNAL</sequence>
<accession>A0ABS2EQM2</accession>
<feature type="domain" description="D-isomer specific 2-hydroxyacid dehydrogenase catalytic" evidence="5">
    <location>
        <begin position="14"/>
        <end position="330"/>
    </location>
</feature>
<dbReference type="Pfam" id="PF00389">
    <property type="entry name" value="2-Hacid_dh"/>
    <property type="match status" value="1"/>
</dbReference>
<dbReference type="PROSITE" id="PS00065">
    <property type="entry name" value="D_2_HYDROXYACID_DH_1"/>
    <property type="match status" value="1"/>
</dbReference>
<organism evidence="7 8">
    <name type="scientific">Limosilactobacillus alvi</name>
    <dbReference type="NCBI Taxonomy" id="990412"/>
    <lineage>
        <taxon>Bacteria</taxon>
        <taxon>Bacillati</taxon>
        <taxon>Bacillota</taxon>
        <taxon>Bacilli</taxon>
        <taxon>Lactobacillales</taxon>
        <taxon>Lactobacillaceae</taxon>
        <taxon>Limosilactobacillus</taxon>
    </lineage>
</organism>
<evidence type="ECO:0000259" key="6">
    <source>
        <dbReference type="Pfam" id="PF02826"/>
    </source>
</evidence>
<feature type="domain" description="D-isomer specific 2-hydroxyacid dehydrogenase NAD-binding" evidence="6">
    <location>
        <begin position="112"/>
        <end position="298"/>
    </location>
</feature>
<evidence type="ECO:0000259" key="5">
    <source>
        <dbReference type="Pfam" id="PF00389"/>
    </source>
</evidence>
<comment type="caution">
    <text evidence="7">The sequence shown here is derived from an EMBL/GenBank/DDBJ whole genome shotgun (WGS) entry which is preliminary data.</text>
</comment>